<comment type="similarity">
    <text evidence="2">Belongs to the UreD family.</text>
</comment>
<reference evidence="4 5" key="1">
    <citation type="submission" date="2019-07" db="EMBL/GenBank/DDBJ databases">
        <title>Whole genome shotgun sequence of Pseudonocardia asaccharolytica NBRC 16224.</title>
        <authorList>
            <person name="Hosoyama A."/>
            <person name="Uohara A."/>
            <person name="Ohji S."/>
            <person name="Ichikawa N."/>
        </authorList>
    </citation>
    <scope>NUCLEOTIDE SEQUENCE [LARGE SCALE GENOMIC DNA]</scope>
    <source>
        <strain evidence="4 5">NBRC 16224</strain>
    </source>
</reference>
<evidence type="ECO:0000313" key="4">
    <source>
        <dbReference type="EMBL" id="GEL18092.1"/>
    </source>
</evidence>
<keyword evidence="5" id="KW-1185">Reference proteome</keyword>
<evidence type="ECO:0000256" key="3">
    <source>
        <dbReference type="SAM" id="MobiDB-lite"/>
    </source>
</evidence>
<evidence type="ECO:0000256" key="1">
    <source>
        <dbReference type="ARBA" id="ARBA00023186"/>
    </source>
</evidence>
<dbReference type="HAMAP" id="MF_01384">
    <property type="entry name" value="UreD"/>
    <property type="match status" value="1"/>
</dbReference>
<protein>
    <recommendedName>
        <fullName evidence="2">Urease accessory protein UreD</fullName>
    </recommendedName>
</protein>
<dbReference type="Proteomes" id="UP000321328">
    <property type="component" value="Unassembled WGS sequence"/>
</dbReference>
<name>A0A511CZW8_9PSEU</name>
<dbReference type="RefSeq" id="WP_084796212.1">
    <property type="nucleotide sequence ID" value="NZ_BJVI01000015.1"/>
</dbReference>
<accession>A0A511CZW8</accession>
<feature type="compositionally biased region" description="Polar residues" evidence="3">
    <location>
        <begin position="11"/>
        <end position="23"/>
    </location>
</feature>
<dbReference type="InterPro" id="IPR002669">
    <property type="entry name" value="UreD"/>
</dbReference>
<comment type="function">
    <text evidence="2">Required for maturation of urease via the functional incorporation of the urease nickel metallocenter.</text>
</comment>
<comment type="subunit">
    <text evidence="2">UreD, UreF and UreG form a complex that acts as a GTP-hydrolysis-dependent molecular chaperone, activating the urease apoprotein by helping to assemble the nickel containing metallocenter of UreC. The UreE protein probably delivers the nickel.</text>
</comment>
<dbReference type="STRING" id="1123024.GCA_000423625_03526"/>
<proteinExistence type="inferred from homology"/>
<comment type="caution">
    <text evidence="4">The sequence shown here is derived from an EMBL/GenBank/DDBJ whole genome shotgun (WGS) entry which is preliminary data.</text>
</comment>
<dbReference type="GO" id="GO:0016151">
    <property type="term" value="F:nickel cation binding"/>
    <property type="evidence" value="ECO:0007669"/>
    <property type="project" value="UniProtKB-UniRule"/>
</dbReference>
<dbReference type="Pfam" id="PF01774">
    <property type="entry name" value="UreD"/>
    <property type="match status" value="1"/>
</dbReference>
<dbReference type="GO" id="GO:0005737">
    <property type="term" value="C:cytoplasm"/>
    <property type="evidence" value="ECO:0007669"/>
    <property type="project" value="UniProtKB-SubCell"/>
</dbReference>
<comment type="subcellular location">
    <subcellularLocation>
        <location evidence="2">Cytoplasm</location>
    </subcellularLocation>
</comment>
<dbReference type="EMBL" id="BJVI01000015">
    <property type="protein sequence ID" value="GEL18092.1"/>
    <property type="molecule type" value="Genomic_DNA"/>
</dbReference>
<sequence>MGDIGGASAGMNGTPTPGGQSARSYFDQPVRAELVFSRDPVGRTYVSRQYMPYPFHICRPLYIEHDPPGMATLYVQSCAAGLQQHDDLRTSLVVGSDAQVHYTTATPTIVHSMEEDQAKQETWIEAYPESLTEFLPEPLILFPRSRLRSSLYVSAHESSSVIAGESFLLHDYSGADGVFDWFESELKIQRPGGTALARDRFRITGNLFRERRPGVNGEFVAQGSFVVLAGEKFTEAMIGAFRDELGSSTDVYAGVSALRDRCGVWTRLLAPNGLALRGAMTTAWVAARKLLTGLSPTPRRK</sequence>
<feature type="region of interest" description="Disordered" evidence="3">
    <location>
        <begin position="1"/>
        <end position="24"/>
    </location>
</feature>
<gene>
    <name evidence="4" type="primary">ureD1</name>
    <name evidence="2" type="synonym">ureD</name>
    <name evidence="4" type="ORF">PA7_19290</name>
</gene>
<organism evidence="4 5">
    <name type="scientific">Pseudonocardia asaccharolytica DSM 44247 = NBRC 16224</name>
    <dbReference type="NCBI Taxonomy" id="1123024"/>
    <lineage>
        <taxon>Bacteria</taxon>
        <taxon>Bacillati</taxon>
        <taxon>Actinomycetota</taxon>
        <taxon>Actinomycetes</taxon>
        <taxon>Pseudonocardiales</taxon>
        <taxon>Pseudonocardiaceae</taxon>
        <taxon>Pseudonocardia</taxon>
    </lineage>
</organism>
<keyword evidence="1 2" id="KW-0143">Chaperone</keyword>
<dbReference type="AlphaFoldDB" id="A0A511CZW8"/>
<keyword evidence="2" id="KW-0963">Cytoplasm</keyword>
<keyword evidence="2" id="KW-0996">Nickel insertion</keyword>
<evidence type="ECO:0000313" key="5">
    <source>
        <dbReference type="Proteomes" id="UP000321328"/>
    </source>
</evidence>
<evidence type="ECO:0000256" key="2">
    <source>
        <dbReference type="HAMAP-Rule" id="MF_01384"/>
    </source>
</evidence>